<evidence type="ECO:0000313" key="7">
    <source>
        <dbReference type="Proteomes" id="UP000070598"/>
    </source>
</evidence>
<keyword evidence="3 5" id="KW-1133">Transmembrane helix</keyword>
<accession>A0A132NLW7</accession>
<dbReference type="Proteomes" id="UP000070598">
    <property type="component" value="Unassembled WGS sequence"/>
</dbReference>
<evidence type="ECO:0008006" key="8">
    <source>
        <dbReference type="Google" id="ProtNLM"/>
    </source>
</evidence>
<dbReference type="PROSITE" id="PS00154">
    <property type="entry name" value="ATPASE_E1_E2"/>
    <property type="match status" value="1"/>
</dbReference>
<comment type="caution">
    <text evidence="6">The sequence shown here is derived from an EMBL/GenBank/DDBJ whole genome shotgun (WGS) entry which is preliminary data.</text>
</comment>
<feature type="non-terminal residue" evidence="6">
    <location>
        <position position="1"/>
    </location>
</feature>
<gene>
    <name evidence="6" type="ORF">TR74_00125</name>
</gene>
<dbReference type="InterPro" id="IPR023214">
    <property type="entry name" value="HAD_sf"/>
</dbReference>
<dbReference type="GO" id="GO:1902600">
    <property type="term" value="P:proton transmembrane transport"/>
    <property type="evidence" value="ECO:0007669"/>
    <property type="project" value="TreeGrafter"/>
</dbReference>
<dbReference type="PRINTS" id="PR00121">
    <property type="entry name" value="NAKATPASE"/>
</dbReference>
<reference evidence="7" key="1">
    <citation type="submission" date="2015-02" db="EMBL/GenBank/DDBJ databases">
        <title>Physiological reanalysis, assessment of diazotrophy, and genome sequences of multiple isolates of Streptomyces thermoautotrophicus.</title>
        <authorList>
            <person name="MacKellar D.C."/>
            <person name="Lieber L."/>
            <person name="Norman J."/>
            <person name="Bolger A."/>
            <person name="Tobin C."/>
            <person name="Murray J.W."/>
            <person name="Friesen M."/>
            <person name="Prell J."/>
        </authorList>
    </citation>
    <scope>NUCLEOTIDE SEQUENCE [LARGE SCALE GENOMIC DNA]</scope>
    <source>
        <strain evidence="7">UBT1</strain>
    </source>
</reference>
<feature type="transmembrane region" description="Helical" evidence="5">
    <location>
        <begin position="7"/>
        <end position="28"/>
    </location>
</feature>
<dbReference type="AlphaFoldDB" id="A0A132NLW7"/>
<name>A0A132NLW7_9ACTN</name>
<dbReference type="GO" id="GO:0005886">
    <property type="term" value="C:plasma membrane"/>
    <property type="evidence" value="ECO:0007669"/>
    <property type="project" value="TreeGrafter"/>
</dbReference>
<evidence type="ECO:0000256" key="4">
    <source>
        <dbReference type="ARBA" id="ARBA00023136"/>
    </source>
</evidence>
<dbReference type="PANTHER" id="PTHR43294">
    <property type="entry name" value="SODIUM/POTASSIUM-TRANSPORTING ATPASE SUBUNIT ALPHA"/>
    <property type="match status" value="1"/>
</dbReference>
<keyword evidence="4 5" id="KW-0472">Membrane</keyword>
<dbReference type="GO" id="GO:1990573">
    <property type="term" value="P:potassium ion import across plasma membrane"/>
    <property type="evidence" value="ECO:0007669"/>
    <property type="project" value="TreeGrafter"/>
</dbReference>
<protein>
    <recommendedName>
        <fullName evidence="8">Magnesium-transporting ATPase</fullName>
    </recommendedName>
</protein>
<dbReference type="GO" id="GO:0005391">
    <property type="term" value="F:P-type sodium:potassium-exchanging transporter activity"/>
    <property type="evidence" value="ECO:0007669"/>
    <property type="project" value="TreeGrafter"/>
</dbReference>
<keyword evidence="2 5" id="KW-0812">Transmembrane</keyword>
<dbReference type="GO" id="GO:0005524">
    <property type="term" value="F:ATP binding"/>
    <property type="evidence" value="ECO:0007669"/>
    <property type="project" value="InterPro"/>
</dbReference>
<dbReference type="PANTHER" id="PTHR43294:SF20">
    <property type="entry name" value="P-TYPE ATPASE"/>
    <property type="match status" value="1"/>
</dbReference>
<dbReference type="RefSeq" id="WP_158013240.1">
    <property type="nucleotide sequence ID" value="NZ_JYIK01000034.1"/>
</dbReference>
<dbReference type="InterPro" id="IPR001757">
    <property type="entry name" value="P_typ_ATPase"/>
</dbReference>
<dbReference type="GO" id="GO:0012505">
    <property type="term" value="C:endomembrane system"/>
    <property type="evidence" value="ECO:0007669"/>
    <property type="project" value="UniProtKB-SubCell"/>
</dbReference>
<evidence type="ECO:0000256" key="5">
    <source>
        <dbReference type="SAM" id="Phobius"/>
    </source>
</evidence>
<dbReference type="GO" id="GO:0030007">
    <property type="term" value="P:intracellular potassium ion homeostasis"/>
    <property type="evidence" value="ECO:0007669"/>
    <property type="project" value="TreeGrafter"/>
</dbReference>
<dbReference type="GO" id="GO:0016887">
    <property type="term" value="F:ATP hydrolysis activity"/>
    <property type="evidence" value="ECO:0007669"/>
    <property type="project" value="InterPro"/>
</dbReference>
<evidence type="ECO:0000313" key="6">
    <source>
        <dbReference type="EMBL" id="KWX11033.1"/>
    </source>
</evidence>
<evidence type="ECO:0000256" key="3">
    <source>
        <dbReference type="ARBA" id="ARBA00022989"/>
    </source>
</evidence>
<dbReference type="InterPro" id="IPR018303">
    <property type="entry name" value="ATPase_P-typ_P_site"/>
</dbReference>
<dbReference type="Gene3D" id="1.20.1110.10">
    <property type="entry name" value="Calcium-transporting ATPase, transmembrane domain"/>
    <property type="match status" value="1"/>
</dbReference>
<dbReference type="InterPro" id="IPR023298">
    <property type="entry name" value="ATPase_P-typ_TM_dom_sf"/>
</dbReference>
<comment type="subcellular location">
    <subcellularLocation>
        <location evidence="1">Endomembrane system</location>
        <topology evidence="1">Multi-pass membrane protein</topology>
    </subcellularLocation>
</comment>
<organism evidence="6 7">
    <name type="scientific">Carbonactinospora thermoautotrophica</name>
    <dbReference type="NCBI Taxonomy" id="1469144"/>
    <lineage>
        <taxon>Bacteria</taxon>
        <taxon>Bacillati</taxon>
        <taxon>Actinomycetota</taxon>
        <taxon>Actinomycetes</taxon>
        <taxon>Kitasatosporales</taxon>
        <taxon>Carbonactinosporaceae</taxon>
        <taxon>Carbonactinospora</taxon>
    </lineage>
</organism>
<feature type="non-terminal residue" evidence="6">
    <location>
        <position position="135"/>
    </location>
</feature>
<dbReference type="NCBIfam" id="TIGR01494">
    <property type="entry name" value="ATPase_P-type"/>
    <property type="match status" value="1"/>
</dbReference>
<feature type="transmembrane region" description="Helical" evidence="5">
    <location>
        <begin position="40"/>
        <end position="63"/>
    </location>
</feature>
<evidence type="ECO:0000256" key="1">
    <source>
        <dbReference type="ARBA" id="ARBA00004127"/>
    </source>
</evidence>
<proteinExistence type="predicted"/>
<dbReference type="GO" id="GO:0036376">
    <property type="term" value="P:sodium ion export across plasma membrane"/>
    <property type="evidence" value="ECO:0007669"/>
    <property type="project" value="TreeGrafter"/>
</dbReference>
<dbReference type="EMBL" id="JYIK01000034">
    <property type="protein sequence ID" value="KWX11033.1"/>
    <property type="molecule type" value="Genomic_DNA"/>
</dbReference>
<dbReference type="GO" id="GO:0006883">
    <property type="term" value="P:intracellular sodium ion homeostasis"/>
    <property type="evidence" value="ECO:0007669"/>
    <property type="project" value="TreeGrafter"/>
</dbReference>
<dbReference type="SUPFAM" id="SSF81665">
    <property type="entry name" value="Calcium ATPase, transmembrane domain M"/>
    <property type="match status" value="1"/>
</dbReference>
<dbReference type="Gene3D" id="3.40.50.1000">
    <property type="entry name" value="HAD superfamily/HAD-like"/>
    <property type="match status" value="1"/>
</dbReference>
<dbReference type="InterPro" id="IPR050510">
    <property type="entry name" value="Cation_transp_ATPase_P-type"/>
</dbReference>
<evidence type="ECO:0000256" key="2">
    <source>
        <dbReference type="ARBA" id="ARBA00022692"/>
    </source>
</evidence>
<sequence length="135" mass="14278">AARLRTLTRVTLPISIGAGVALFAVDLLRGRTLNQALGPALSLTVAAVPEGLPFVATLAELAAARRLSTRGALVRAPHTIEALGRVDVLCFDKTGTLTEGRISLRRVSDGITEHPVENLPPEFRRVVAVALRATP</sequence>